<proteinExistence type="inferred from homology"/>
<feature type="compositionally biased region" description="Basic and acidic residues" evidence="3">
    <location>
        <begin position="7"/>
        <end position="17"/>
    </location>
</feature>
<dbReference type="InterPro" id="IPR050177">
    <property type="entry name" value="Lipid_A_modif_metabolic_enz"/>
</dbReference>
<dbReference type="PANTHER" id="PTHR43245:SF51">
    <property type="entry name" value="SHORT CHAIN DEHYDROGENASE_REDUCTASE FAMILY 42E, MEMBER 2"/>
    <property type="match status" value="1"/>
</dbReference>
<evidence type="ECO:0000313" key="5">
    <source>
        <dbReference type="EMBL" id="PMD24712.1"/>
    </source>
</evidence>
<dbReference type="SUPFAM" id="SSF51735">
    <property type="entry name" value="NAD(P)-binding Rossmann-fold domains"/>
    <property type="match status" value="1"/>
</dbReference>
<dbReference type="AlphaFoldDB" id="A0A2J6QEN6"/>
<protein>
    <submittedName>
        <fullName evidence="5">NAD(P)-binding protein</fullName>
    </submittedName>
</protein>
<dbReference type="PANTHER" id="PTHR43245">
    <property type="entry name" value="BIFUNCTIONAL POLYMYXIN RESISTANCE PROTEIN ARNA"/>
    <property type="match status" value="1"/>
</dbReference>
<sequence>MAPSSKCPDDTHARDGGISESISSTSTLEIYDFMGPHLGKVLVVGGCGFLGHHVVKFLLEEPTCTSVAVMSRRPTKNHFSGVTYHIGDITNIEQVRLILEQVRPNVIINTASPHAYIDHSLVAATFEVNIDGNQNLLGVAAEIGTVRAFVYTSSGPIIAGSGAGYDHADENYPTLAVLVVRQGDPYHVAKAIGDKLVLEANRKNDIRTCTIRPTALYGEGDFQNVVPTMQALEDGNHKIWMGYNDIFMDVVYVGHVARLEVLAAKGLLAGIYDPTAPKIDGEAFNITDDQPAHPLTFFRKYWALAGDTTPLSSIWYIHPRIVLFLANSAELITWATSWGKKRPKLLIKERMEFILYTRTYSIKKARERLGFKPWENQPYANQDEAIKGSVKWFLSPEIHGPVCIGGEYPSW</sequence>
<keyword evidence="6" id="KW-1185">Reference proteome</keyword>
<name>A0A2J6QEN6_9HELO</name>
<organism evidence="5 6">
    <name type="scientific">Hyaloscypha hepaticicola</name>
    <dbReference type="NCBI Taxonomy" id="2082293"/>
    <lineage>
        <taxon>Eukaryota</taxon>
        <taxon>Fungi</taxon>
        <taxon>Dikarya</taxon>
        <taxon>Ascomycota</taxon>
        <taxon>Pezizomycotina</taxon>
        <taxon>Leotiomycetes</taxon>
        <taxon>Helotiales</taxon>
        <taxon>Hyaloscyphaceae</taxon>
        <taxon>Hyaloscypha</taxon>
    </lineage>
</organism>
<comment type="similarity">
    <text evidence="1">Belongs to the 3-beta-HSD family.</text>
</comment>
<keyword evidence="2" id="KW-0560">Oxidoreductase</keyword>
<evidence type="ECO:0000256" key="2">
    <source>
        <dbReference type="ARBA" id="ARBA00023002"/>
    </source>
</evidence>
<gene>
    <name evidence="5" type="ORF">NA56DRAFT_643222</name>
</gene>
<evidence type="ECO:0000256" key="3">
    <source>
        <dbReference type="SAM" id="MobiDB-lite"/>
    </source>
</evidence>
<dbReference type="EMBL" id="KZ613472">
    <property type="protein sequence ID" value="PMD24712.1"/>
    <property type="molecule type" value="Genomic_DNA"/>
</dbReference>
<dbReference type="InterPro" id="IPR002225">
    <property type="entry name" value="3Beta_OHSteriod_DH/Estase"/>
</dbReference>
<evidence type="ECO:0000259" key="4">
    <source>
        <dbReference type="Pfam" id="PF01073"/>
    </source>
</evidence>
<feature type="domain" description="3-beta hydroxysteroid dehydrogenase/isomerase" evidence="4">
    <location>
        <begin position="42"/>
        <end position="293"/>
    </location>
</feature>
<evidence type="ECO:0000313" key="6">
    <source>
        <dbReference type="Proteomes" id="UP000235672"/>
    </source>
</evidence>
<dbReference type="Gene3D" id="3.40.50.720">
    <property type="entry name" value="NAD(P)-binding Rossmann-like Domain"/>
    <property type="match status" value="1"/>
</dbReference>
<dbReference type="Proteomes" id="UP000235672">
    <property type="component" value="Unassembled WGS sequence"/>
</dbReference>
<evidence type="ECO:0000256" key="1">
    <source>
        <dbReference type="ARBA" id="ARBA00009219"/>
    </source>
</evidence>
<reference evidence="5 6" key="1">
    <citation type="submission" date="2016-05" db="EMBL/GenBank/DDBJ databases">
        <title>A degradative enzymes factory behind the ericoid mycorrhizal symbiosis.</title>
        <authorList>
            <consortium name="DOE Joint Genome Institute"/>
            <person name="Martino E."/>
            <person name="Morin E."/>
            <person name="Grelet G."/>
            <person name="Kuo A."/>
            <person name="Kohler A."/>
            <person name="Daghino S."/>
            <person name="Barry K."/>
            <person name="Choi C."/>
            <person name="Cichocki N."/>
            <person name="Clum A."/>
            <person name="Copeland A."/>
            <person name="Hainaut M."/>
            <person name="Haridas S."/>
            <person name="Labutti K."/>
            <person name="Lindquist E."/>
            <person name="Lipzen A."/>
            <person name="Khouja H.-R."/>
            <person name="Murat C."/>
            <person name="Ohm R."/>
            <person name="Olson A."/>
            <person name="Spatafora J."/>
            <person name="Veneault-Fourrey C."/>
            <person name="Henrissat B."/>
            <person name="Grigoriev I."/>
            <person name="Martin F."/>
            <person name="Perotto S."/>
        </authorList>
    </citation>
    <scope>NUCLEOTIDE SEQUENCE [LARGE SCALE GENOMIC DNA]</scope>
    <source>
        <strain evidence="5 6">UAMH 7357</strain>
    </source>
</reference>
<dbReference type="OrthoDB" id="10058185at2759"/>
<dbReference type="InterPro" id="IPR036291">
    <property type="entry name" value="NAD(P)-bd_dom_sf"/>
</dbReference>
<dbReference type="GO" id="GO:0006694">
    <property type="term" value="P:steroid biosynthetic process"/>
    <property type="evidence" value="ECO:0007669"/>
    <property type="project" value="InterPro"/>
</dbReference>
<dbReference type="Pfam" id="PF01073">
    <property type="entry name" value="3Beta_HSD"/>
    <property type="match status" value="1"/>
</dbReference>
<dbReference type="STRING" id="1745343.A0A2J6QEN6"/>
<dbReference type="GO" id="GO:0016616">
    <property type="term" value="F:oxidoreductase activity, acting on the CH-OH group of donors, NAD or NADP as acceptor"/>
    <property type="evidence" value="ECO:0007669"/>
    <property type="project" value="InterPro"/>
</dbReference>
<feature type="region of interest" description="Disordered" evidence="3">
    <location>
        <begin position="1"/>
        <end position="20"/>
    </location>
</feature>
<accession>A0A2J6QEN6</accession>